<reference evidence="2 3" key="1">
    <citation type="submission" date="2019-06" db="EMBL/GenBank/DDBJ databases">
        <authorList>
            <person name="Rodrigo-Torres L."/>
            <person name="Arahal R. D."/>
            <person name="Lucena T."/>
        </authorList>
    </citation>
    <scope>NUCLEOTIDE SEQUENCE [LARGE SCALE GENOMIC DNA]</scope>
    <source>
        <strain evidence="2 3">SW08-7</strain>
    </source>
</reference>
<dbReference type="Proteomes" id="UP000401717">
    <property type="component" value="Unassembled WGS sequence"/>
</dbReference>
<keyword evidence="4" id="KW-1185">Reference proteome</keyword>
<proteinExistence type="predicted"/>
<dbReference type="EMBL" id="CABFVH010000064">
    <property type="protein sequence ID" value="VUF15671.1"/>
    <property type="molecule type" value="Genomic_DNA"/>
</dbReference>
<organism evidence="2 3">
    <name type="scientific">Methylobacterium dankookense</name>
    <dbReference type="NCBI Taxonomy" id="560405"/>
    <lineage>
        <taxon>Bacteria</taxon>
        <taxon>Pseudomonadati</taxon>
        <taxon>Pseudomonadota</taxon>
        <taxon>Alphaproteobacteria</taxon>
        <taxon>Hyphomicrobiales</taxon>
        <taxon>Methylobacteriaceae</taxon>
        <taxon>Methylobacterium</taxon>
    </lineage>
</organism>
<name>A0A564G807_9HYPH</name>
<reference evidence="1" key="3">
    <citation type="submission" date="2021-08" db="EMBL/GenBank/DDBJ databases">
        <authorList>
            <person name="Tani A."/>
            <person name="Ola A."/>
            <person name="Ogura Y."/>
            <person name="Katsura K."/>
            <person name="Hayashi T."/>
        </authorList>
    </citation>
    <scope>NUCLEOTIDE SEQUENCE</scope>
    <source>
        <strain evidence="1">DSM 22415</strain>
    </source>
</reference>
<evidence type="ECO:0000313" key="1">
    <source>
        <dbReference type="EMBL" id="GJD55387.1"/>
    </source>
</evidence>
<protein>
    <submittedName>
        <fullName evidence="2">Uncharacterized protein</fullName>
    </submittedName>
</protein>
<reference evidence="1" key="2">
    <citation type="journal article" date="2021" name="Front. Microbiol.">
        <title>Comprehensive Comparative Genomics and Phenotyping of Methylobacterium Species.</title>
        <authorList>
            <person name="Alessa O."/>
            <person name="Ogura Y."/>
            <person name="Fujitani Y."/>
            <person name="Takami H."/>
            <person name="Hayashi T."/>
            <person name="Sahin N."/>
            <person name="Tani A."/>
        </authorList>
    </citation>
    <scope>NUCLEOTIDE SEQUENCE</scope>
    <source>
        <strain evidence="1">DSM 22415</strain>
    </source>
</reference>
<dbReference type="RefSeq" id="WP_144768471.1">
    <property type="nucleotide sequence ID" value="NZ_BPQI01000028.1"/>
</dbReference>
<dbReference type="OrthoDB" id="7996116at2"/>
<evidence type="ECO:0000313" key="4">
    <source>
        <dbReference type="Proteomes" id="UP001055303"/>
    </source>
</evidence>
<evidence type="ECO:0000313" key="3">
    <source>
        <dbReference type="Proteomes" id="UP000401717"/>
    </source>
</evidence>
<sequence length="97" mass="10241">MQQDTPAADDRARRIAENAYAAFCRVATMPAHPLAEQTVLARLAEAVRPQVEAGPDAIVAALNAALDAWEAQDPAIRGPRVASADPADGTVRLRVTP</sequence>
<dbReference type="Proteomes" id="UP001055303">
    <property type="component" value="Unassembled WGS sequence"/>
</dbReference>
<gene>
    <name evidence="1" type="ORF">IFDJLNFL_1272</name>
    <name evidence="2" type="ORF">MTDSW087_05415</name>
</gene>
<dbReference type="EMBL" id="BPQI01000028">
    <property type="protein sequence ID" value="GJD55387.1"/>
    <property type="molecule type" value="Genomic_DNA"/>
</dbReference>
<evidence type="ECO:0000313" key="2">
    <source>
        <dbReference type="EMBL" id="VUF15671.1"/>
    </source>
</evidence>
<dbReference type="AlphaFoldDB" id="A0A564G807"/>
<accession>A0A564G807</accession>